<dbReference type="InterPro" id="IPR009061">
    <property type="entry name" value="DNA-bd_dom_put_sf"/>
</dbReference>
<evidence type="ECO:0000313" key="4">
    <source>
        <dbReference type="Proteomes" id="UP000515847"/>
    </source>
</evidence>
<protein>
    <submittedName>
        <fullName evidence="3">MerR family transcriptional regulator</fullName>
    </submittedName>
</protein>
<dbReference type="KEGG" id="tfr:BR63_03740"/>
<dbReference type="Proteomes" id="UP000515847">
    <property type="component" value="Chromosome"/>
</dbReference>
<feature type="domain" description="HTH merR-type" evidence="2">
    <location>
        <begin position="17"/>
        <end position="85"/>
    </location>
</feature>
<dbReference type="GO" id="GO:0003677">
    <property type="term" value="F:DNA binding"/>
    <property type="evidence" value="ECO:0007669"/>
    <property type="project" value="InterPro"/>
</dbReference>
<reference evidence="3 4" key="1">
    <citation type="journal article" date="2019" name="Front. Microbiol.">
        <title>Thermoanaerosceptrum fracticalcis gen. nov. sp. nov., a Novel Fumarate-Fermenting Microorganism From a Deep Fractured Carbonate Aquifer of the US Great Basin.</title>
        <authorList>
            <person name="Hamilton-Brehm S.D."/>
            <person name="Stewart L.E."/>
            <person name="Zavarin M."/>
            <person name="Caldwell M."/>
            <person name="Lawson P.A."/>
            <person name="Onstott T.C."/>
            <person name="Grzymski J."/>
            <person name="Neveux I."/>
            <person name="Lollar B.S."/>
            <person name="Russell C.E."/>
            <person name="Moser D.P."/>
        </authorList>
    </citation>
    <scope>NUCLEOTIDE SEQUENCE [LARGE SCALE GENOMIC DNA]</scope>
    <source>
        <strain evidence="3 4">DRI-13</strain>
    </source>
</reference>
<name>A0A7G6E0A1_THEFR</name>
<dbReference type="Pfam" id="PF13411">
    <property type="entry name" value="MerR_1"/>
    <property type="match status" value="1"/>
</dbReference>
<evidence type="ECO:0000259" key="2">
    <source>
        <dbReference type="Pfam" id="PF13411"/>
    </source>
</evidence>
<dbReference type="SUPFAM" id="SSF46955">
    <property type="entry name" value="Putative DNA-binding domain"/>
    <property type="match status" value="1"/>
</dbReference>
<gene>
    <name evidence="3" type="ORF">BR63_03740</name>
</gene>
<dbReference type="AlphaFoldDB" id="A0A7G6E0A1"/>
<evidence type="ECO:0000313" key="3">
    <source>
        <dbReference type="EMBL" id="QNB45505.1"/>
    </source>
</evidence>
<dbReference type="InterPro" id="IPR000551">
    <property type="entry name" value="MerR-type_HTH_dom"/>
</dbReference>
<keyword evidence="4" id="KW-1185">Reference proteome</keyword>
<accession>A0A7G6E0A1</accession>
<sequence>MLLNIHKGGSNVEKKLTAKEAARILQVEESTVRFWEKEFAEFLLIKADKGQRNRYTQENIEMFTKIRELLHTELYTIKGARRRLELDRTVGDSLGVDHNFKTTVVFMFSSILSELQEARKEADKLSREVQNLKRAKNEIEEKLWEEQSRGLLGFFRTRLRVKQIEGE</sequence>
<proteinExistence type="predicted"/>
<keyword evidence="1" id="KW-0175">Coiled coil</keyword>
<evidence type="ECO:0000256" key="1">
    <source>
        <dbReference type="SAM" id="Coils"/>
    </source>
</evidence>
<organism evidence="3 4">
    <name type="scientific">Thermanaerosceptrum fracticalcis</name>
    <dbReference type="NCBI Taxonomy" id="1712410"/>
    <lineage>
        <taxon>Bacteria</taxon>
        <taxon>Bacillati</taxon>
        <taxon>Bacillota</taxon>
        <taxon>Clostridia</taxon>
        <taxon>Eubacteriales</taxon>
        <taxon>Peptococcaceae</taxon>
        <taxon>Thermanaerosceptrum</taxon>
    </lineage>
</organism>
<dbReference type="GO" id="GO:0006355">
    <property type="term" value="P:regulation of DNA-templated transcription"/>
    <property type="evidence" value="ECO:0007669"/>
    <property type="project" value="InterPro"/>
</dbReference>
<dbReference type="EMBL" id="CP045798">
    <property type="protein sequence ID" value="QNB45505.1"/>
    <property type="molecule type" value="Genomic_DNA"/>
</dbReference>
<feature type="coiled-coil region" evidence="1">
    <location>
        <begin position="108"/>
        <end position="149"/>
    </location>
</feature>
<dbReference type="Gene3D" id="1.10.1660.10">
    <property type="match status" value="1"/>
</dbReference>